<dbReference type="Proteomes" id="UP000188947">
    <property type="component" value="Unassembled WGS sequence"/>
</dbReference>
<evidence type="ECO:0000313" key="3">
    <source>
        <dbReference type="Proteomes" id="UP000188947"/>
    </source>
</evidence>
<dbReference type="STRING" id="238.BBD35_03965"/>
<evidence type="ECO:0000313" key="2">
    <source>
        <dbReference type="EMBL" id="OOH97719.1"/>
    </source>
</evidence>
<dbReference type="EMBL" id="MPOG01000001">
    <property type="protein sequence ID" value="OOH97719.1"/>
    <property type="molecule type" value="Genomic_DNA"/>
</dbReference>
<feature type="transmembrane region" description="Helical" evidence="1">
    <location>
        <begin position="157"/>
        <end position="175"/>
    </location>
</feature>
<keyword evidence="3" id="KW-1185">Reference proteome</keyword>
<gene>
    <name evidence="2" type="ORF">BMF97_00145</name>
</gene>
<dbReference type="OrthoDB" id="1246786at2"/>
<feature type="transmembrane region" description="Helical" evidence="1">
    <location>
        <begin position="88"/>
        <end position="110"/>
    </location>
</feature>
<dbReference type="AlphaFoldDB" id="A0A1V3U5P3"/>
<sequence length="240" mass="28357">MENEDQKITTYLVDKKLPLDILLEVKDHMSDQISALESEKSLSFDEAFEQIKISWEQDLKMRFSFFSNRFSKITRLQNKMMMQNQFRILRKSLILIFTIFLSTSFFILYVPELSKYVLLVIYIITAVSGVVFSIYDRKLLKTTKVNYKNNISIFQRSTGNLMLVGALFILNNNIFNFDERFLKISESIQALFIQHMFSFKSISYLITGYIFVFGVIHGYICYINYKKAVSKIKERMVLEF</sequence>
<feature type="transmembrane region" description="Helical" evidence="1">
    <location>
        <begin position="202"/>
        <end position="225"/>
    </location>
</feature>
<feature type="transmembrane region" description="Helical" evidence="1">
    <location>
        <begin position="116"/>
        <end position="136"/>
    </location>
</feature>
<accession>A0A1V3U5P3</accession>
<comment type="caution">
    <text evidence="2">The sequence shown here is derived from an EMBL/GenBank/DDBJ whole genome shotgun (WGS) entry which is preliminary data.</text>
</comment>
<protein>
    <submittedName>
        <fullName evidence="2">Uncharacterized protein</fullName>
    </submittedName>
</protein>
<name>A0A1V3U5P3_ELIME</name>
<keyword evidence="1" id="KW-1133">Transmembrane helix</keyword>
<keyword evidence="1" id="KW-0472">Membrane</keyword>
<organism evidence="2 3">
    <name type="scientific">Elizabethkingia meningoseptica</name>
    <name type="common">Chryseobacterium meningosepticum</name>
    <dbReference type="NCBI Taxonomy" id="238"/>
    <lineage>
        <taxon>Bacteria</taxon>
        <taxon>Pseudomonadati</taxon>
        <taxon>Bacteroidota</taxon>
        <taxon>Flavobacteriia</taxon>
        <taxon>Flavobacteriales</taxon>
        <taxon>Weeksellaceae</taxon>
        <taxon>Elizabethkingia</taxon>
    </lineage>
</organism>
<keyword evidence="1" id="KW-0812">Transmembrane</keyword>
<proteinExistence type="predicted"/>
<reference evidence="2 3" key="1">
    <citation type="submission" date="2016-11" db="EMBL/GenBank/DDBJ databases">
        <title>Genome sequence and comparative genomic analysis of clinical strain Elizabethkingia meningoseptica 61421 PRCM.</title>
        <authorList>
            <person name="Wang M."/>
            <person name="Hu S."/>
            <person name="Cao L."/>
            <person name="Jiang T."/>
            <person name="Zhou Y."/>
            <person name="Ming D."/>
        </authorList>
    </citation>
    <scope>NUCLEOTIDE SEQUENCE [LARGE SCALE GENOMIC DNA]</scope>
    <source>
        <strain evidence="2 3">61421 PRCM</strain>
    </source>
</reference>
<dbReference type="RefSeq" id="WP_069215296.1">
    <property type="nucleotide sequence ID" value="NZ_CP016378.1"/>
</dbReference>
<evidence type="ECO:0000256" key="1">
    <source>
        <dbReference type="SAM" id="Phobius"/>
    </source>
</evidence>